<keyword evidence="9" id="KW-1185">Reference proteome</keyword>
<dbReference type="EMBL" id="JGZB01000004">
    <property type="protein sequence ID" value="KFI68449.1"/>
    <property type="molecule type" value="Genomic_DNA"/>
</dbReference>
<proteinExistence type="inferred from homology"/>
<comment type="caution">
    <text evidence="8">The sequence shown here is derived from an EMBL/GenBank/DDBJ whole genome shotgun (WGS) entry which is preliminary data.</text>
</comment>
<evidence type="ECO:0000256" key="2">
    <source>
        <dbReference type="ARBA" id="ARBA00007441"/>
    </source>
</evidence>
<feature type="domain" description="Aminotransferase class I/classII large" evidence="7">
    <location>
        <begin position="209"/>
        <end position="535"/>
    </location>
</feature>
<organism evidence="8 9">
    <name type="scientific">Bifidobacterium magnum</name>
    <dbReference type="NCBI Taxonomy" id="1692"/>
    <lineage>
        <taxon>Bacteria</taxon>
        <taxon>Bacillati</taxon>
        <taxon>Actinomycetota</taxon>
        <taxon>Actinomycetes</taxon>
        <taxon>Bifidobacteriales</taxon>
        <taxon>Bifidobacteriaceae</taxon>
        <taxon>Bifidobacterium</taxon>
    </lineage>
</organism>
<protein>
    <recommendedName>
        <fullName evidence="6">Aminotransferase</fullName>
        <ecNumber evidence="6">2.6.1.-</ecNumber>
    </recommendedName>
</protein>
<dbReference type="InterPro" id="IPR015421">
    <property type="entry name" value="PyrdxlP-dep_Trfase_major"/>
</dbReference>
<dbReference type="CDD" id="cd00609">
    <property type="entry name" value="AAT_like"/>
    <property type="match status" value="1"/>
</dbReference>
<dbReference type="RefSeq" id="WP_022859028.1">
    <property type="nucleotide sequence ID" value="NZ_JGZB01000004.1"/>
</dbReference>
<dbReference type="InterPro" id="IPR050596">
    <property type="entry name" value="AspAT/PAT-like"/>
</dbReference>
<dbReference type="InterPro" id="IPR015422">
    <property type="entry name" value="PyrdxlP-dep_Trfase_small"/>
</dbReference>
<dbReference type="InterPro" id="IPR004839">
    <property type="entry name" value="Aminotransferase_I/II_large"/>
</dbReference>
<reference evidence="8 9" key="1">
    <citation type="submission" date="2014-03" db="EMBL/GenBank/DDBJ databases">
        <title>Genomics of Bifidobacteria.</title>
        <authorList>
            <person name="Ventura M."/>
            <person name="Milani C."/>
            <person name="Lugli G.A."/>
        </authorList>
    </citation>
    <scope>NUCLEOTIDE SEQUENCE [LARGE SCALE GENOMIC DNA]</scope>
    <source>
        <strain evidence="8 9">LMG 11591</strain>
    </source>
</reference>
<name>A0A087BBP9_9BIFI</name>
<keyword evidence="5" id="KW-0663">Pyridoxal phosphate</keyword>
<dbReference type="GO" id="GO:0016829">
    <property type="term" value="F:lyase activity"/>
    <property type="evidence" value="ECO:0007669"/>
    <property type="project" value="UniProtKB-KW"/>
</dbReference>
<evidence type="ECO:0000256" key="3">
    <source>
        <dbReference type="ARBA" id="ARBA00022576"/>
    </source>
</evidence>
<sequence>MGTTHANNALEDMRIAQNADRTFEQAVEHMSPFERKNLLLNYAREGDKKSTRTLLDAGRGNPNWIATLPREAFFLLGGFAMQEARRSLYIPGVDVAGLPKSEGSADRFKTYLSEHGGQKAAEFLMNALHYASEQGYVLDDLVEEWTQGIAGCEYPVPERMLHFSEQIVGQYLQQELLGGKAPDVPFDLFATEGGTAGMCYMFYALKSNFLIQPGDKMALMTPIFTPYLEIPHLNDYDLDVVDIKATTMADNGLHSWQYPDSELEKLADPSIKLLCVVNPSNPPSYEMSEESRQKLVDIVRTKNPNLMIVTDDVYGTFVPGYRSLFDDLPYNTASIYSFSKYFGATGWRLAVTAVSQHNIFDDLIAALPKEKTDILAARYASLGDNVPGIRFIDRMVADSRLVALNGTAGLGTPQQIQMTFFALMALMDTQGIYKTKMIEIVHDRFNCLWKSLKLQQNPDPLRAGYYSIIDLELWSERLYGDEFTQWLKRNYKSLDFVFRLARDTGIVVMDGGGFDAPDWSIRVSLANLNIDDYKRIGDYVSSLLSAYATVWQEQREKNAQQKS</sequence>
<dbReference type="PROSITE" id="PS00105">
    <property type="entry name" value="AA_TRANSFER_CLASS_1"/>
    <property type="match status" value="1"/>
</dbReference>
<evidence type="ECO:0000256" key="1">
    <source>
        <dbReference type="ARBA" id="ARBA00001933"/>
    </source>
</evidence>
<evidence type="ECO:0000313" key="9">
    <source>
        <dbReference type="Proteomes" id="UP000029052"/>
    </source>
</evidence>
<dbReference type="PANTHER" id="PTHR46383:SF1">
    <property type="entry name" value="ASPARTATE AMINOTRANSFERASE"/>
    <property type="match status" value="1"/>
</dbReference>
<dbReference type="Gene3D" id="3.90.1150.10">
    <property type="entry name" value="Aspartate Aminotransferase, domain 1"/>
    <property type="match status" value="1"/>
</dbReference>
<dbReference type="SUPFAM" id="SSF53383">
    <property type="entry name" value="PLP-dependent transferases"/>
    <property type="match status" value="1"/>
</dbReference>
<evidence type="ECO:0000313" key="8">
    <source>
        <dbReference type="EMBL" id="KFI68449.1"/>
    </source>
</evidence>
<dbReference type="Gene3D" id="3.40.640.10">
    <property type="entry name" value="Type I PLP-dependent aspartate aminotransferase-like (Major domain)"/>
    <property type="match status" value="1"/>
</dbReference>
<evidence type="ECO:0000259" key="7">
    <source>
        <dbReference type="Pfam" id="PF00155"/>
    </source>
</evidence>
<evidence type="ECO:0000256" key="4">
    <source>
        <dbReference type="ARBA" id="ARBA00022679"/>
    </source>
</evidence>
<dbReference type="NCBIfam" id="NF006755">
    <property type="entry name" value="PRK09275.1"/>
    <property type="match status" value="1"/>
</dbReference>
<dbReference type="GO" id="GO:0006520">
    <property type="term" value="P:amino acid metabolic process"/>
    <property type="evidence" value="ECO:0007669"/>
    <property type="project" value="InterPro"/>
</dbReference>
<dbReference type="STRING" id="1692.BMAGN_0411"/>
<keyword evidence="4 6" id="KW-0808">Transferase</keyword>
<dbReference type="InterPro" id="IPR004838">
    <property type="entry name" value="NHTrfase_class1_PyrdxlP-BS"/>
</dbReference>
<dbReference type="GO" id="GO:0030170">
    <property type="term" value="F:pyridoxal phosphate binding"/>
    <property type="evidence" value="ECO:0007669"/>
    <property type="project" value="InterPro"/>
</dbReference>
<dbReference type="InterPro" id="IPR015424">
    <property type="entry name" value="PyrdxlP-dep_Trfase"/>
</dbReference>
<evidence type="ECO:0000256" key="5">
    <source>
        <dbReference type="ARBA" id="ARBA00022898"/>
    </source>
</evidence>
<dbReference type="NCBIfam" id="TIGR03801">
    <property type="entry name" value="asp_4_decarbox"/>
    <property type="match status" value="1"/>
</dbReference>
<dbReference type="AlphaFoldDB" id="A0A087BBP9"/>
<dbReference type="Gene3D" id="1.10.20.110">
    <property type="match status" value="1"/>
</dbReference>
<dbReference type="Pfam" id="PF00155">
    <property type="entry name" value="Aminotran_1_2"/>
    <property type="match status" value="1"/>
</dbReference>
<evidence type="ECO:0000256" key="6">
    <source>
        <dbReference type="RuleBase" id="RU000481"/>
    </source>
</evidence>
<gene>
    <name evidence="8" type="ORF">BMAGN_0411</name>
</gene>
<accession>A0A087BBP9</accession>
<dbReference type="GO" id="GO:0008483">
    <property type="term" value="F:transaminase activity"/>
    <property type="evidence" value="ECO:0007669"/>
    <property type="project" value="UniProtKB-KW"/>
</dbReference>
<comment type="cofactor">
    <cofactor evidence="1 6">
        <name>pyridoxal 5'-phosphate</name>
        <dbReference type="ChEBI" id="CHEBI:597326"/>
    </cofactor>
</comment>
<dbReference type="InterPro" id="IPR022518">
    <property type="entry name" value="Aspartate_4-decarboxylase"/>
</dbReference>
<keyword evidence="8" id="KW-0456">Lyase</keyword>
<dbReference type="eggNOG" id="COG0436">
    <property type="taxonomic scope" value="Bacteria"/>
</dbReference>
<dbReference type="EC" id="2.6.1.-" evidence="6"/>
<dbReference type="Proteomes" id="UP000029052">
    <property type="component" value="Unassembled WGS sequence"/>
</dbReference>
<comment type="similarity">
    <text evidence="2 6">Belongs to the class-I pyridoxal-phosphate-dependent aminotransferase family.</text>
</comment>
<keyword evidence="3 6" id="KW-0032">Aminotransferase</keyword>
<dbReference type="PANTHER" id="PTHR46383">
    <property type="entry name" value="ASPARTATE AMINOTRANSFERASE"/>
    <property type="match status" value="1"/>
</dbReference>